<comment type="caution">
    <text evidence="2">The sequence shown here is derived from an EMBL/GenBank/DDBJ whole genome shotgun (WGS) entry which is preliminary data.</text>
</comment>
<proteinExistence type="predicted"/>
<dbReference type="PANTHER" id="PTHR35163">
    <property type="entry name" value="OS02G0467300 PROTEIN"/>
    <property type="match status" value="1"/>
</dbReference>
<gene>
    <name evidence="2" type="ORF">QYE76_013425</name>
</gene>
<reference evidence="2" key="1">
    <citation type="submission" date="2023-07" db="EMBL/GenBank/DDBJ databases">
        <title>A chromosome-level genome assembly of Lolium multiflorum.</title>
        <authorList>
            <person name="Chen Y."/>
            <person name="Copetti D."/>
            <person name="Kolliker R."/>
            <person name="Studer B."/>
        </authorList>
    </citation>
    <scope>NUCLEOTIDE SEQUENCE</scope>
    <source>
        <strain evidence="2">02402/16</strain>
        <tissue evidence="2">Leaf</tissue>
    </source>
</reference>
<evidence type="ECO:0000313" key="3">
    <source>
        <dbReference type="Proteomes" id="UP001231189"/>
    </source>
</evidence>
<keyword evidence="3" id="KW-1185">Reference proteome</keyword>
<protein>
    <submittedName>
        <fullName evidence="2">Uncharacterized protein</fullName>
    </submittedName>
</protein>
<sequence>MHGGAPLPEEETSATSTLTSAAICSAVFIGISTSPATSSSSSAGTMATQEEWEDLKKEVAMLKNMQRTQAQVMRAKKQEWEAEKQALEAEKRKLEYDIYDLLQVNFEIKDKLKRIKATCDE</sequence>
<feature type="coiled-coil region" evidence="1">
    <location>
        <begin position="65"/>
        <end position="97"/>
    </location>
</feature>
<name>A0AAD8U2K0_LOLMU</name>
<organism evidence="2 3">
    <name type="scientific">Lolium multiflorum</name>
    <name type="common">Italian ryegrass</name>
    <name type="synonym">Lolium perenne subsp. multiflorum</name>
    <dbReference type="NCBI Taxonomy" id="4521"/>
    <lineage>
        <taxon>Eukaryota</taxon>
        <taxon>Viridiplantae</taxon>
        <taxon>Streptophyta</taxon>
        <taxon>Embryophyta</taxon>
        <taxon>Tracheophyta</taxon>
        <taxon>Spermatophyta</taxon>
        <taxon>Magnoliopsida</taxon>
        <taxon>Liliopsida</taxon>
        <taxon>Poales</taxon>
        <taxon>Poaceae</taxon>
        <taxon>BOP clade</taxon>
        <taxon>Pooideae</taxon>
        <taxon>Poodae</taxon>
        <taxon>Poeae</taxon>
        <taxon>Poeae Chloroplast Group 2 (Poeae type)</taxon>
        <taxon>Loliodinae</taxon>
        <taxon>Loliinae</taxon>
        <taxon>Lolium</taxon>
    </lineage>
</organism>
<evidence type="ECO:0000256" key="1">
    <source>
        <dbReference type="SAM" id="Coils"/>
    </source>
</evidence>
<evidence type="ECO:0000313" key="2">
    <source>
        <dbReference type="EMBL" id="KAK1696728.1"/>
    </source>
</evidence>
<keyword evidence="1" id="KW-0175">Coiled coil</keyword>
<accession>A0AAD8U2K0</accession>
<dbReference type="Proteomes" id="UP001231189">
    <property type="component" value="Unassembled WGS sequence"/>
</dbReference>
<dbReference type="EMBL" id="JAUUTY010000001">
    <property type="protein sequence ID" value="KAK1696728.1"/>
    <property type="molecule type" value="Genomic_DNA"/>
</dbReference>
<dbReference type="AlphaFoldDB" id="A0AAD8U2K0"/>
<dbReference type="PANTHER" id="PTHR35163:SF12">
    <property type="entry name" value="OS05G0134500 PROTEIN"/>
    <property type="match status" value="1"/>
</dbReference>